<accession>A0A8X7TWJ2</accession>
<protein>
    <submittedName>
        <fullName evidence="1">Uncharacterized protein</fullName>
    </submittedName>
</protein>
<keyword evidence="2" id="KW-1185">Reference proteome</keyword>
<dbReference type="InterPro" id="IPR012340">
    <property type="entry name" value="NA-bd_OB-fold"/>
</dbReference>
<dbReference type="EMBL" id="JAAMPC010000015">
    <property type="protein sequence ID" value="KAG2256334.1"/>
    <property type="molecule type" value="Genomic_DNA"/>
</dbReference>
<sequence length="122" mass="13530">MELTIADDTDEGIFVCFDGVTTKLHGLEAHEASQILDSRMLPFVTGMQGKTHTFHVKLTTEEMITMIRKFMQRSNLGGSGEAALIAATEPIGAMLSKMYDPASQVVKKIYNQHNMYLNNAYA</sequence>
<evidence type="ECO:0000313" key="2">
    <source>
        <dbReference type="Proteomes" id="UP000886595"/>
    </source>
</evidence>
<dbReference type="Gene3D" id="2.40.50.140">
    <property type="entry name" value="Nucleic acid-binding proteins"/>
    <property type="match status" value="1"/>
</dbReference>
<reference evidence="1 2" key="1">
    <citation type="submission" date="2020-02" db="EMBL/GenBank/DDBJ databases">
        <authorList>
            <person name="Ma Q."/>
            <person name="Huang Y."/>
            <person name="Song X."/>
            <person name="Pei D."/>
        </authorList>
    </citation>
    <scope>NUCLEOTIDE SEQUENCE [LARGE SCALE GENOMIC DNA]</scope>
    <source>
        <strain evidence="1">Sxm20200214</strain>
        <tissue evidence="1">Leaf</tissue>
    </source>
</reference>
<dbReference type="AlphaFoldDB" id="A0A8X7TWJ2"/>
<gene>
    <name evidence="1" type="ORF">Bca52824_075628</name>
</gene>
<dbReference type="Proteomes" id="UP000886595">
    <property type="component" value="Unassembled WGS sequence"/>
</dbReference>
<name>A0A8X7TWJ2_BRACI</name>
<dbReference type="OrthoDB" id="914072at2759"/>
<organism evidence="1 2">
    <name type="scientific">Brassica carinata</name>
    <name type="common">Ethiopian mustard</name>
    <name type="synonym">Abyssinian cabbage</name>
    <dbReference type="NCBI Taxonomy" id="52824"/>
    <lineage>
        <taxon>Eukaryota</taxon>
        <taxon>Viridiplantae</taxon>
        <taxon>Streptophyta</taxon>
        <taxon>Embryophyta</taxon>
        <taxon>Tracheophyta</taxon>
        <taxon>Spermatophyta</taxon>
        <taxon>Magnoliopsida</taxon>
        <taxon>eudicotyledons</taxon>
        <taxon>Gunneridae</taxon>
        <taxon>Pentapetalae</taxon>
        <taxon>rosids</taxon>
        <taxon>malvids</taxon>
        <taxon>Brassicales</taxon>
        <taxon>Brassicaceae</taxon>
        <taxon>Brassiceae</taxon>
        <taxon>Brassica</taxon>
    </lineage>
</organism>
<comment type="caution">
    <text evidence="1">The sequence shown here is derived from an EMBL/GenBank/DDBJ whole genome shotgun (WGS) entry which is preliminary data.</text>
</comment>
<evidence type="ECO:0000313" key="1">
    <source>
        <dbReference type="EMBL" id="KAG2256334.1"/>
    </source>
</evidence>
<proteinExistence type="predicted"/>